<accession>A0A0A8Z1X4</accession>
<protein>
    <recommendedName>
        <fullName evidence="3">Secreted protein</fullName>
    </recommendedName>
</protein>
<feature type="signal peptide" evidence="1">
    <location>
        <begin position="1"/>
        <end position="27"/>
    </location>
</feature>
<evidence type="ECO:0008006" key="3">
    <source>
        <dbReference type="Google" id="ProtNLM"/>
    </source>
</evidence>
<evidence type="ECO:0000256" key="1">
    <source>
        <dbReference type="SAM" id="SignalP"/>
    </source>
</evidence>
<proteinExistence type="predicted"/>
<evidence type="ECO:0000313" key="2">
    <source>
        <dbReference type="EMBL" id="JAD28867.1"/>
    </source>
</evidence>
<reference evidence="2" key="1">
    <citation type="submission" date="2014-09" db="EMBL/GenBank/DDBJ databases">
        <authorList>
            <person name="Magalhaes I.L.F."/>
            <person name="Oliveira U."/>
            <person name="Santos F.R."/>
            <person name="Vidigal T.H.D.A."/>
            <person name="Brescovit A.D."/>
            <person name="Santos A.J."/>
        </authorList>
    </citation>
    <scope>NUCLEOTIDE SEQUENCE</scope>
    <source>
        <tissue evidence="2">Shoot tissue taken approximately 20 cm above the soil surface</tissue>
    </source>
</reference>
<organism evidence="2">
    <name type="scientific">Arundo donax</name>
    <name type="common">Giant reed</name>
    <name type="synonym">Donax arundinaceus</name>
    <dbReference type="NCBI Taxonomy" id="35708"/>
    <lineage>
        <taxon>Eukaryota</taxon>
        <taxon>Viridiplantae</taxon>
        <taxon>Streptophyta</taxon>
        <taxon>Embryophyta</taxon>
        <taxon>Tracheophyta</taxon>
        <taxon>Spermatophyta</taxon>
        <taxon>Magnoliopsida</taxon>
        <taxon>Liliopsida</taxon>
        <taxon>Poales</taxon>
        <taxon>Poaceae</taxon>
        <taxon>PACMAD clade</taxon>
        <taxon>Arundinoideae</taxon>
        <taxon>Arundineae</taxon>
        <taxon>Arundo</taxon>
    </lineage>
</organism>
<sequence length="81" mass="9200">MWSTLLMKPVAISLFWASFCFKPSVSSVKVSLEWHLQECRNVRDTQAEQAESRSGIRECIWHQISSGRSGPEYADLSPPSE</sequence>
<reference evidence="2" key="2">
    <citation type="journal article" date="2015" name="Data Brief">
        <title>Shoot transcriptome of the giant reed, Arundo donax.</title>
        <authorList>
            <person name="Barrero R.A."/>
            <person name="Guerrero F.D."/>
            <person name="Moolhuijzen P."/>
            <person name="Goolsby J.A."/>
            <person name="Tidwell J."/>
            <person name="Bellgard S.E."/>
            <person name="Bellgard M.I."/>
        </authorList>
    </citation>
    <scope>NUCLEOTIDE SEQUENCE</scope>
    <source>
        <tissue evidence="2">Shoot tissue taken approximately 20 cm above the soil surface</tissue>
    </source>
</reference>
<dbReference type="AlphaFoldDB" id="A0A0A8Z1X4"/>
<feature type="chain" id="PRO_5002042278" description="Secreted protein" evidence="1">
    <location>
        <begin position="28"/>
        <end position="81"/>
    </location>
</feature>
<dbReference type="EMBL" id="GBRH01269028">
    <property type="protein sequence ID" value="JAD28867.1"/>
    <property type="molecule type" value="Transcribed_RNA"/>
</dbReference>
<name>A0A0A8Z1X4_ARUDO</name>
<keyword evidence="1" id="KW-0732">Signal</keyword>